<evidence type="ECO:0000313" key="8">
    <source>
        <dbReference type="EMBL" id="OAP65154.1"/>
    </source>
</evidence>
<dbReference type="Proteomes" id="UP000078343">
    <property type="component" value="Unassembled WGS sequence"/>
</dbReference>
<dbReference type="RefSeq" id="XP_018698521.1">
    <property type="nucleotide sequence ID" value="XM_018832642.1"/>
</dbReference>
<evidence type="ECO:0000256" key="2">
    <source>
        <dbReference type="ARBA" id="ARBA00007520"/>
    </source>
</evidence>
<feature type="transmembrane region" description="Helical" evidence="7">
    <location>
        <begin position="279"/>
        <end position="297"/>
    </location>
</feature>
<feature type="transmembrane region" description="Helical" evidence="7">
    <location>
        <begin position="215"/>
        <end position="239"/>
    </location>
</feature>
<evidence type="ECO:0000256" key="4">
    <source>
        <dbReference type="ARBA" id="ARBA00022989"/>
    </source>
</evidence>
<evidence type="ECO:0000256" key="6">
    <source>
        <dbReference type="SAM" id="MobiDB-lite"/>
    </source>
</evidence>
<dbReference type="GeneID" id="30005296"/>
<comment type="caution">
    <text evidence="8">The sequence shown here is derived from an EMBL/GenBank/DDBJ whole genome shotgun (WGS) entry which is preliminary data.</text>
</comment>
<keyword evidence="4 7" id="KW-1133">Transmembrane helix</keyword>
<dbReference type="PANTHER" id="PTHR23501:SF102">
    <property type="entry name" value="DRUG TRANSPORTER, PUTATIVE (AFU_ORTHOLOGUE AFUA_3G08530)-RELATED"/>
    <property type="match status" value="1"/>
</dbReference>
<feature type="transmembrane region" description="Helical" evidence="7">
    <location>
        <begin position="342"/>
        <end position="365"/>
    </location>
</feature>
<feature type="transmembrane region" description="Helical" evidence="7">
    <location>
        <begin position="309"/>
        <end position="330"/>
    </location>
</feature>
<dbReference type="FunFam" id="1.20.1250.20:FF:000196">
    <property type="entry name" value="MFS toxin efflux pump (AflT)"/>
    <property type="match status" value="1"/>
</dbReference>
<dbReference type="GO" id="GO:0022857">
    <property type="term" value="F:transmembrane transporter activity"/>
    <property type="evidence" value="ECO:0007669"/>
    <property type="project" value="InterPro"/>
</dbReference>
<gene>
    <name evidence="8" type="ORF">AYL99_01126</name>
</gene>
<name>A0A178ZZ74_9EURO</name>
<organism evidence="8 9">
    <name type="scientific">Fonsecaea erecta</name>
    <dbReference type="NCBI Taxonomy" id="1367422"/>
    <lineage>
        <taxon>Eukaryota</taxon>
        <taxon>Fungi</taxon>
        <taxon>Dikarya</taxon>
        <taxon>Ascomycota</taxon>
        <taxon>Pezizomycotina</taxon>
        <taxon>Eurotiomycetes</taxon>
        <taxon>Chaetothyriomycetidae</taxon>
        <taxon>Chaetothyriales</taxon>
        <taxon>Herpotrichiellaceae</taxon>
        <taxon>Fonsecaea</taxon>
    </lineage>
</organism>
<evidence type="ECO:0008006" key="10">
    <source>
        <dbReference type="Google" id="ProtNLM"/>
    </source>
</evidence>
<reference evidence="8 9" key="1">
    <citation type="submission" date="2016-04" db="EMBL/GenBank/DDBJ databases">
        <title>Draft genome of Fonsecaea erecta CBS 125763.</title>
        <authorList>
            <person name="Weiss V.A."/>
            <person name="Vicente V.A."/>
            <person name="Raittz R.T."/>
            <person name="Moreno L.F."/>
            <person name="De Souza E.M."/>
            <person name="Pedrosa F.O."/>
            <person name="Steffens M.B."/>
            <person name="Faoro H."/>
            <person name="Tadra-Sfeir M.Z."/>
            <person name="Najafzadeh M.J."/>
            <person name="Felipe M.S."/>
            <person name="Teixeira M."/>
            <person name="Sun J."/>
            <person name="Xi L."/>
            <person name="Gomes R."/>
            <person name="De Azevedo C.M."/>
            <person name="Salgado C.G."/>
            <person name="Da Silva M.B."/>
            <person name="Nascimento M.F."/>
            <person name="Queiroz-Telles F."/>
            <person name="Attili D.S."/>
            <person name="Gorbushina A."/>
        </authorList>
    </citation>
    <scope>NUCLEOTIDE SEQUENCE [LARGE SCALE GENOMIC DNA]</scope>
    <source>
        <strain evidence="8 9">CBS 125763</strain>
    </source>
</reference>
<evidence type="ECO:0000313" key="9">
    <source>
        <dbReference type="Proteomes" id="UP000078343"/>
    </source>
</evidence>
<evidence type="ECO:0000256" key="3">
    <source>
        <dbReference type="ARBA" id="ARBA00022692"/>
    </source>
</evidence>
<dbReference type="SUPFAM" id="SSF103473">
    <property type="entry name" value="MFS general substrate transporter"/>
    <property type="match status" value="1"/>
</dbReference>
<comment type="subcellular location">
    <subcellularLocation>
        <location evidence="1">Membrane</location>
        <topology evidence="1">Multi-pass membrane protein</topology>
    </subcellularLocation>
</comment>
<keyword evidence="5 7" id="KW-0472">Membrane</keyword>
<proteinExistence type="inferred from homology"/>
<feature type="region of interest" description="Disordered" evidence="6">
    <location>
        <begin position="451"/>
        <end position="482"/>
    </location>
</feature>
<evidence type="ECO:0000256" key="1">
    <source>
        <dbReference type="ARBA" id="ARBA00004141"/>
    </source>
</evidence>
<feature type="transmembrane region" description="Helical" evidence="7">
    <location>
        <begin position="251"/>
        <end position="272"/>
    </location>
</feature>
<evidence type="ECO:0000256" key="5">
    <source>
        <dbReference type="ARBA" id="ARBA00023136"/>
    </source>
</evidence>
<dbReference type="InterPro" id="IPR036259">
    <property type="entry name" value="MFS_trans_sf"/>
</dbReference>
<dbReference type="OrthoDB" id="10021397at2759"/>
<dbReference type="Gene3D" id="1.20.1720.10">
    <property type="entry name" value="Multidrug resistance protein D"/>
    <property type="match status" value="2"/>
</dbReference>
<dbReference type="AlphaFoldDB" id="A0A178ZZ74"/>
<keyword evidence="9" id="KW-1185">Reference proteome</keyword>
<dbReference type="Pfam" id="PF07690">
    <property type="entry name" value="MFS_1"/>
    <property type="match status" value="2"/>
</dbReference>
<feature type="transmembrane region" description="Helical" evidence="7">
    <location>
        <begin position="54"/>
        <end position="71"/>
    </location>
</feature>
<feature type="transmembrane region" description="Helical" evidence="7">
    <location>
        <begin position="422"/>
        <end position="440"/>
    </location>
</feature>
<dbReference type="InterPro" id="IPR011701">
    <property type="entry name" value="MFS"/>
</dbReference>
<feature type="transmembrane region" description="Helical" evidence="7">
    <location>
        <begin position="111"/>
        <end position="132"/>
    </location>
</feature>
<dbReference type="EMBL" id="LVYI01000001">
    <property type="protein sequence ID" value="OAP65154.1"/>
    <property type="molecule type" value="Genomic_DNA"/>
</dbReference>
<dbReference type="PANTHER" id="PTHR23501">
    <property type="entry name" value="MAJOR FACILITATOR SUPERFAMILY"/>
    <property type="match status" value="1"/>
</dbReference>
<comment type="similarity">
    <text evidence="2">Belongs to the major facilitator superfamily. TCR/Tet family.</text>
</comment>
<evidence type="ECO:0000256" key="7">
    <source>
        <dbReference type="SAM" id="Phobius"/>
    </source>
</evidence>
<sequence length="482" mass="52083">MAVFLAALDITIVGTALPTIVWHFHSMAGYVWVPSAFLLGNGSSVPTWGKLSDIWGRKPLLLLAVAVFFLGSALERGMYYGIIGMVWATAAALGPAVGGALTDKASWRWCFYMNLPISGSAFIIILLTLNLQTTKTQILAGLKAVDWMGSLTIIGATIMFLMGLQFGGTFHPWSSPTVLCLMIFGMATGVIFVIVESRARYPIIPLHIFSKSSNLAILFVNFSHSTYFLQGAYFLPVYFQSVLAASPLLSGVWLLPWALSVSLSSAATGIYIKKTGRCFDCILFGLLLSVLGYGLLYNLPDRRLWPKVIIYQIISGIGTGPIFQSPMIALQSSVAAQDNATVTATYAFVRNLASAIGIVIGSTVLSNKMTSHQSALVASLGPDAAARFSGNEAQAGILLIDSLHTEQQAVVRYAYYDSLQSVWIEIVCLAAAGLVAAAFVERTRRLSNTHEEVRTGLEAEEERRRIARGSKEQEAERGADTA</sequence>
<dbReference type="GO" id="GO:0005886">
    <property type="term" value="C:plasma membrane"/>
    <property type="evidence" value="ECO:0007669"/>
    <property type="project" value="TreeGrafter"/>
</dbReference>
<feature type="transmembrane region" description="Helical" evidence="7">
    <location>
        <begin position="173"/>
        <end position="195"/>
    </location>
</feature>
<feature type="transmembrane region" description="Helical" evidence="7">
    <location>
        <begin position="144"/>
        <end position="167"/>
    </location>
</feature>
<dbReference type="Gene3D" id="1.20.1250.20">
    <property type="entry name" value="MFS general substrate transporter like domains"/>
    <property type="match status" value="1"/>
</dbReference>
<keyword evidence="3 7" id="KW-0812">Transmembrane</keyword>
<feature type="transmembrane region" description="Helical" evidence="7">
    <location>
        <begin position="78"/>
        <end position="99"/>
    </location>
</feature>
<accession>A0A178ZZ74</accession>
<protein>
    <recommendedName>
        <fullName evidence="10">Major facilitator superfamily (MFS) profile domain-containing protein</fullName>
    </recommendedName>
</protein>